<dbReference type="PANTHER" id="PTHR43156:SF2">
    <property type="entry name" value="STAGE II SPORULATION PROTEIN E"/>
    <property type="match status" value="1"/>
</dbReference>
<sequence>MIATVDILLPNDIYLGPLLVIAPAITSSFEGPVLTGFVGFLAVAAQAFIALHSGVLTSRNALVQIAALAILSALTVFFCLIRERHIRQLARVRSVAETTQKVLLRPLPDRIGPLRIASLYLAAEDEAQIGGDLYAATRVEGGGTRMMIGDVRGKGLAAIEEAALLLGAFREAAHQHTGLPALAAALDRSVTRYHADFEPEDGDDAGERFVTALLLEIPEDGPISRMTSCGHPAPLLLSPGHAESVPSRHPAPPLGIGDMGPAAYTVDVFDFEAGDTLLLFTDGVIEARDRGGDFYPLAERAAQWTESPPERLLHQLRRDLLAYVGGRLGDDAAIIAIHRSPVPYPEYRPEDLLS</sequence>
<dbReference type="Gene3D" id="3.60.40.10">
    <property type="entry name" value="PPM-type phosphatase domain"/>
    <property type="match status" value="1"/>
</dbReference>
<dbReference type="InterPro" id="IPR001932">
    <property type="entry name" value="PPM-type_phosphatase-like_dom"/>
</dbReference>
<dbReference type="RefSeq" id="WP_356503245.1">
    <property type="nucleotide sequence ID" value="NZ_JBEXEF010000010.1"/>
</dbReference>
<reference evidence="4 5" key="1">
    <citation type="submission" date="2024-06" db="EMBL/GenBank/DDBJ databases">
        <title>The Natural Products Discovery Center: Release of the First 8490 Sequenced Strains for Exploring Actinobacteria Biosynthetic Diversity.</title>
        <authorList>
            <person name="Kalkreuter E."/>
            <person name="Kautsar S.A."/>
            <person name="Yang D."/>
            <person name="Bader C.D."/>
            <person name="Teijaro C.N."/>
            <person name="Fluegel L."/>
            <person name="Davis C.M."/>
            <person name="Simpson J.R."/>
            <person name="Lauterbach L."/>
            <person name="Steele A.D."/>
            <person name="Gui C."/>
            <person name="Meng S."/>
            <person name="Li G."/>
            <person name="Viehrig K."/>
            <person name="Ye F."/>
            <person name="Su P."/>
            <person name="Kiefer A.F."/>
            <person name="Nichols A."/>
            <person name="Cepeda A.J."/>
            <person name="Yan W."/>
            <person name="Fan B."/>
            <person name="Jiang Y."/>
            <person name="Adhikari A."/>
            <person name="Zheng C.-J."/>
            <person name="Schuster L."/>
            <person name="Cowan T.M."/>
            <person name="Smanski M.J."/>
            <person name="Chevrette M.G."/>
            <person name="De Carvalho L.P.S."/>
            <person name="Shen B."/>
        </authorList>
    </citation>
    <scope>NUCLEOTIDE SEQUENCE [LARGE SCALE GENOMIC DNA]</scope>
    <source>
        <strain evidence="4 5">NPDC005137</strain>
    </source>
</reference>
<protein>
    <submittedName>
        <fullName evidence="4">PP2C family protein-serine/threonine phosphatase</fullName>
        <ecNumber evidence="4">3.1.3.16</ecNumber>
    </submittedName>
</protein>
<name>A0ABV2UIK9_9ACTN</name>
<dbReference type="EC" id="3.1.3.16" evidence="4"/>
<feature type="domain" description="PPM-type phosphatase" evidence="3">
    <location>
        <begin position="114"/>
        <end position="339"/>
    </location>
</feature>
<gene>
    <name evidence="4" type="ORF">ABZV61_31970</name>
</gene>
<dbReference type="InterPro" id="IPR036457">
    <property type="entry name" value="PPM-type-like_dom_sf"/>
</dbReference>
<evidence type="ECO:0000313" key="5">
    <source>
        <dbReference type="Proteomes" id="UP001550044"/>
    </source>
</evidence>
<proteinExistence type="predicted"/>
<organism evidence="4 5">
    <name type="scientific">Streptomyces sp. 900116325</name>
    <dbReference type="NCBI Taxonomy" id="3154295"/>
    <lineage>
        <taxon>Bacteria</taxon>
        <taxon>Bacillati</taxon>
        <taxon>Actinomycetota</taxon>
        <taxon>Actinomycetes</taxon>
        <taxon>Kitasatosporales</taxon>
        <taxon>Streptomycetaceae</taxon>
        <taxon>Streptomyces</taxon>
    </lineage>
</organism>
<dbReference type="Proteomes" id="UP001550044">
    <property type="component" value="Unassembled WGS sequence"/>
</dbReference>
<keyword evidence="2" id="KW-0472">Membrane</keyword>
<dbReference type="Pfam" id="PF07228">
    <property type="entry name" value="SpoIIE"/>
    <property type="match status" value="1"/>
</dbReference>
<evidence type="ECO:0000313" key="4">
    <source>
        <dbReference type="EMBL" id="MET8437296.1"/>
    </source>
</evidence>
<feature type="transmembrane region" description="Helical" evidence="2">
    <location>
        <begin position="33"/>
        <end position="55"/>
    </location>
</feature>
<keyword evidence="5" id="KW-1185">Reference proteome</keyword>
<dbReference type="SUPFAM" id="SSF81606">
    <property type="entry name" value="PP2C-like"/>
    <property type="match status" value="1"/>
</dbReference>
<evidence type="ECO:0000256" key="2">
    <source>
        <dbReference type="SAM" id="Phobius"/>
    </source>
</evidence>
<keyword evidence="2" id="KW-0812">Transmembrane</keyword>
<dbReference type="InterPro" id="IPR052016">
    <property type="entry name" value="Bact_Sigma-Reg"/>
</dbReference>
<dbReference type="SMART" id="SM00331">
    <property type="entry name" value="PP2C_SIG"/>
    <property type="match status" value="1"/>
</dbReference>
<keyword evidence="2" id="KW-1133">Transmembrane helix</keyword>
<dbReference type="EMBL" id="JBEXIP010000036">
    <property type="protein sequence ID" value="MET8437296.1"/>
    <property type="molecule type" value="Genomic_DNA"/>
</dbReference>
<evidence type="ECO:0000259" key="3">
    <source>
        <dbReference type="SMART" id="SM00331"/>
    </source>
</evidence>
<feature type="transmembrane region" description="Helical" evidence="2">
    <location>
        <begin position="61"/>
        <end position="81"/>
    </location>
</feature>
<evidence type="ECO:0000256" key="1">
    <source>
        <dbReference type="ARBA" id="ARBA00022801"/>
    </source>
</evidence>
<keyword evidence="1 4" id="KW-0378">Hydrolase</keyword>
<dbReference type="GO" id="GO:0004722">
    <property type="term" value="F:protein serine/threonine phosphatase activity"/>
    <property type="evidence" value="ECO:0007669"/>
    <property type="project" value="UniProtKB-EC"/>
</dbReference>
<accession>A0ABV2UIK9</accession>
<comment type="caution">
    <text evidence="4">The sequence shown here is derived from an EMBL/GenBank/DDBJ whole genome shotgun (WGS) entry which is preliminary data.</text>
</comment>
<dbReference type="PANTHER" id="PTHR43156">
    <property type="entry name" value="STAGE II SPORULATION PROTEIN E-RELATED"/>
    <property type="match status" value="1"/>
</dbReference>